<evidence type="ECO:0000256" key="1">
    <source>
        <dbReference type="SAM" id="MobiDB-lite"/>
    </source>
</evidence>
<keyword evidence="3" id="KW-1185">Reference proteome</keyword>
<proteinExistence type="predicted"/>
<name>A0ABZ1AU26_9ACTN</name>
<organism evidence="2 3">
    <name type="scientific">Blastococcus brunescens</name>
    <dbReference type="NCBI Taxonomy" id="1564165"/>
    <lineage>
        <taxon>Bacteria</taxon>
        <taxon>Bacillati</taxon>
        <taxon>Actinomycetota</taxon>
        <taxon>Actinomycetes</taxon>
        <taxon>Geodermatophilales</taxon>
        <taxon>Geodermatophilaceae</taxon>
        <taxon>Blastococcus</taxon>
    </lineage>
</organism>
<evidence type="ECO:0000313" key="3">
    <source>
        <dbReference type="Proteomes" id="UP001324287"/>
    </source>
</evidence>
<gene>
    <name evidence="2" type="ORF">U6N30_18735</name>
</gene>
<dbReference type="Proteomes" id="UP001324287">
    <property type="component" value="Chromosome"/>
</dbReference>
<reference evidence="2 3" key="1">
    <citation type="submission" date="2023-12" db="EMBL/GenBank/DDBJ databases">
        <title>Blastococcus brunescens sp. nov., an actonobacterium isolated from sandstone collected in sahara desert.</title>
        <authorList>
            <person name="Gtari M."/>
            <person name="Ghodhbane F."/>
        </authorList>
    </citation>
    <scope>NUCLEOTIDE SEQUENCE [LARGE SCALE GENOMIC DNA]</scope>
    <source>
        <strain evidence="2 3">BMG 8361</strain>
    </source>
</reference>
<feature type="compositionally biased region" description="Low complexity" evidence="1">
    <location>
        <begin position="33"/>
        <end position="64"/>
    </location>
</feature>
<evidence type="ECO:0000313" key="2">
    <source>
        <dbReference type="EMBL" id="WRL62083.1"/>
    </source>
</evidence>
<feature type="region of interest" description="Disordered" evidence="1">
    <location>
        <begin position="1"/>
        <end position="122"/>
    </location>
</feature>
<protein>
    <submittedName>
        <fullName evidence="2">Uncharacterized protein</fullName>
    </submittedName>
</protein>
<dbReference type="EMBL" id="CP141261">
    <property type="protein sequence ID" value="WRL62083.1"/>
    <property type="molecule type" value="Genomic_DNA"/>
</dbReference>
<accession>A0ABZ1AU26</accession>
<sequence length="157" mass="16390">MPCSIASRVSSSRAISSGSRPKMRRRSSRTTRTDPSAPTSAAPPSQATRTGASRSNSAASSRSRMPTETAPITLPSAPRTGTLARSDSPRVPVSVPTNTSPASVVLGSVDTRSPMRSGSGWERRIPSRSVMTTKVTAEAFRMSSARGCSVWLGSAVP</sequence>
<feature type="compositionally biased region" description="Low complexity" evidence="1">
    <location>
        <begin position="1"/>
        <end position="20"/>
    </location>
</feature>